<dbReference type="Pfam" id="PF00852">
    <property type="entry name" value="Glyco_transf_10"/>
    <property type="match status" value="1"/>
</dbReference>
<dbReference type="PANTHER" id="PTHR11929:SF194">
    <property type="entry name" value="ALPHA-(1,3)-FUCOSYLTRANSFERASE 10"/>
    <property type="match status" value="1"/>
</dbReference>
<keyword evidence="2" id="KW-0328">Glycosyltransferase</keyword>
<accession>A0A0F8WYK6</accession>
<protein>
    <recommendedName>
        <fullName evidence="4">Fucosyltransferase C-terminal domain-containing protein</fullName>
    </recommendedName>
</protein>
<dbReference type="GO" id="GO:0046920">
    <property type="term" value="F:alpha-(1-&gt;3)-fucosyltransferase activity"/>
    <property type="evidence" value="ECO:0007669"/>
    <property type="project" value="TreeGrafter"/>
</dbReference>
<sequence length="117" mass="13804">SINKIDTLKNYKFSICYENSKDIKGYITEKIFDCFQAASVPIYLGADNIKDYIPENCFIDKRNFKSYNELYIHLKTMSKEEYLMYLENIKDFLNGDESKVFKGEHLVQTFLKALNLN</sequence>
<dbReference type="AlphaFoldDB" id="A0A0F8WYK6"/>
<dbReference type="PANTHER" id="PTHR11929">
    <property type="entry name" value="ALPHA- 1,3 -FUCOSYLTRANSFERASE"/>
    <property type="match status" value="1"/>
</dbReference>
<comment type="similarity">
    <text evidence="1">Belongs to the glycosyltransferase 10 family.</text>
</comment>
<organism evidence="5">
    <name type="scientific">marine sediment metagenome</name>
    <dbReference type="NCBI Taxonomy" id="412755"/>
    <lineage>
        <taxon>unclassified sequences</taxon>
        <taxon>metagenomes</taxon>
        <taxon>ecological metagenomes</taxon>
    </lineage>
</organism>
<dbReference type="Gene3D" id="3.40.50.11660">
    <property type="entry name" value="Glycosyl transferase family 10, C-terminal domain"/>
    <property type="match status" value="1"/>
</dbReference>
<name>A0A0F8WYK6_9ZZZZ</name>
<proteinExistence type="inferred from homology"/>
<keyword evidence="3" id="KW-0808">Transferase</keyword>
<gene>
    <name evidence="5" type="ORF">LCGC14_3011120</name>
</gene>
<evidence type="ECO:0000256" key="1">
    <source>
        <dbReference type="ARBA" id="ARBA00008919"/>
    </source>
</evidence>
<evidence type="ECO:0000259" key="4">
    <source>
        <dbReference type="Pfam" id="PF00852"/>
    </source>
</evidence>
<dbReference type="GO" id="GO:0016020">
    <property type="term" value="C:membrane"/>
    <property type="evidence" value="ECO:0007669"/>
    <property type="project" value="InterPro"/>
</dbReference>
<dbReference type="SUPFAM" id="SSF53756">
    <property type="entry name" value="UDP-Glycosyltransferase/glycogen phosphorylase"/>
    <property type="match status" value="1"/>
</dbReference>
<dbReference type="InterPro" id="IPR038577">
    <property type="entry name" value="GT10-like_C_sf"/>
</dbReference>
<dbReference type="InterPro" id="IPR055270">
    <property type="entry name" value="Glyco_tran_10_C"/>
</dbReference>
<evidence type="ECO:0000256" key="2">
    <source>
        <dbReference type="ARBA" id="ARBA00022676"/>
    </source>
</evidence>
<reference evidence="5" key="1">
    <citation type="journal article" date="2015" name="Nature">
        <title>Complex archaea that bridge the gap between prokaryotes and eukaryotes.</title>
        <authorList>
            <person name="Spang A."/>
            <person name="Saw J.H."/>
            <person name="Jorgensen S.L."/>
            <person name="Zaremba-Niedzwiedzka K."/>
            <person name="Martijn J."/>
            <person name="Lind A.E."/>
            <person name="van Eijk R."/>
            <person name="Schleper C."/>
            <person name="Guy L."/>
            <person name="Ettema T.J."/>
        </authorList>
    </citation>
    <scope>NUCLEOTIDE SEQUENCE</scope>
</reference>
<evidence type="ECO:0000256" key="3">
    <source>
        <dbReference type="ARBA" id="ARBA00022679"/>
    </source>
</evidence>
<feature type="domain" description="Fucosyltransferase C-terminal" evidence="4">
    <location>
        <begin position="6"/>
        <end position="87"/>
    </location>
</feature>
<dbReference type="InterPro" id="IPR001503">
    <property type="entry name" value="Glyco_trans_10"/>
</dbReference>
<evidence type="ECO:0000313" key="5">
    <source>
        <dbReference type="EMBL" id="KKK61758.1"/>
    </source>
</evidence>
<feature type="non-terminal residue" evidence="5">
    <location>
        <position position="1"/>
    </location>
</feature>
<dbReference type="EMBL" id="LAZR01062325">
    <property type="protein sequence ID" value="KKK61758.1"/>
    <property type="molecule type" value="Genomic_DNA"/>
</dbReference>
<comment type="caution">
    <text evidence="5">The sequence shown here is derived from an EMBL/GenBank/DDBJ whole genome shotgun (WGS) entry which is preliminary data.</text>
</comment>